<evidence type="ECO:0000313" key="1">
    <source>
        <dbReference type="EMBL" id="EKX42647.1"/>
    </source>
</evidence>
<dbReference type="KEGG" id="gtt:GUITHDRAFT_153498"/>
<organism evidence="1">
    <name type="scientific">Guillardia theta (strain CCMP2712)</name>
    <name type="common">Cryptophyte</name>
    <dbReference type="NCBI Taxonomy" id="905079"/>
    <lineage>
        <taxon>Eukaryota</taxon>
        <taxon>Cryptophyceae</taxon>
        <taxon>Pyrenomonadales</taxon>
        <taxon>Geminigeraceae</taxon>
        <taxon>Guillardia</taxon>
    </lineage>
</organism>
<dbReference type="GeneID" id="17299306"/>
<evidence type="ECO:0000313" key="3">
    <source>
        <dbReference type="Proteomes" id="UP000011087"/>
    </source>
</evidence>
<protein>
    <submittedName>
        <fullName evidence="1 2">Uncharacterized protein</fullName>
    </submittedName>
</protein>
<accession>L1J2V1</accession>
<dbReference type="RefSeq" id="XP_005829627.1">
    <property type="nucleotide sequence ID" value="XM_005829570.1"/>
</dbReference>
<reference evidence="2" key="3">
    <citation type="submission" date="2016-03" db="UniProtKB">
        <authorList>
            <consortium name="EnsemblProtists"/>
        </authorList>
    </citation>
    <scope>IDENTIFICATION</scope>
</reference>
<evidence type="ECO:0000313" key="2">
    <source>
        <dbReference type="EnsemblProtists" id="EKX42647"/>
    </source>
</evidence>
<dbReference type="HOGENOM" id="CLU_2364105_0_0_1"/>
<gene>
    <name evidence="1" type="ORF">GUITHDRAFT_153498</name>
</gene>
<dbReference type="EMBL" id="JH993015">
    <property type="protein sequence ID" value="EKX42647.1"/>
    <property type="molecule type" value="Genomic_DNA"/>
</dbReference>
<dbReference type="PaxDb" id="55529-EKX42647"/>
<reference evidence="1 3" key="1">
    <citation type="journal article" date="2012" name="Nature">
        <title>Algal genomes reveal evolutionary mosaicism and the fate of nucleomorphs.</title>
        <authorList>
            <consortium name="DOE Joint Genome Institute"/>
            <person name="Curtis B.A."/>
            <person name="Tanifuji G."/>
            <person name="Burki F."/>
            <person name="Gruber A."/>
            <person name="Irimia M."/>
            <person name="Maruyama S."/>
            <person name="Arias M.C."/>
            <person name="Ball S.G."/>
            <person name="Gile G.H."/>
            <person name="Hirakawa Y."/>
            <person name="Hopkins J.F."/>
            <person name="Kuo A."/>
            <person name="Rensing S.A."/>
            <person name="Schmutz J."/>
            <person name="Symeonidi A."/>
            <person name="Elias M."/>
            <person name="Eveleigh R.J."/>
            <person name="Herman E.K."/>
            <person name="Klute M.J."/>
            <person name="Nakayama T."/>
            <person name="Obornik M."/>
            <person name="Reyes-Prieto A."/>
            <person name="Armbrust E.V."/>
            <person name="Aves S.J."/>
            <person name="Beiko R.G."/>
            <person name="Coutinho P."/>
            <person name="Dacks J.B."/>
            <person name="Durnford D.G."/>
            <person name="Fast N.M."/>
            <person name="Green B.R."/>
            <person name="Grisdale C.J."/>
            <person name="Hempel F."/>
            <person name="Henrissat B."/>
            <person name="Hoppner M.P."/>
            <person name="Ishida K."/>
            <person name="Kim E."/>
            <person name="Koreny L."/>
            <person name="Kroth P.G."/>
            <person name="Liu Y."/>
            <person name="Malik S.B."/>
            <person name="Maier U.G."/>
            <person name="McRose D."/>
            <person name="Mock T."/>
            <person name="Neilson J.A."/>
            <person name="Onodera N.T."/>
            <person name="Poole A.M."/>
            <person name="Pritham E.J."/>
            <person name="Richards T.A."/>
            <person name="Rocap G."/>
            <person name="Roy S.W."/>
            <person name="Sarai C."/>
            <person name="Schaack S."/>
            <person name="Shirato S."/>
            <person name="Slamovits C.H."/>
            <person name="Spencer D.F."/>
            <person name="Suzuki S."/>
            <person name="Worden A.Z."/>
            <person name="Zauner S."/>
            <person name="Barry K."/>
            <person name="Bell C."/>
            <person name="Bharti A.K."/>
            <person name="Crow J.A."/>
            <person name="Grimwood J."/>
            <person name="Kramer R."/>
            <person name="Lindquist E."/>
            <person name="Lucas S."/>
            <person name="Salamov A."/>
            <person name="McFadden G.I."/>
            <person name="Lane C.E."/>
            <person name="Keeling P.J."/>
            <person name="Gray M.W."/>
            <person name="Grigoriev I.V."/>
            <person name="Archibald J.M."/>
        </authorList>
    </citation>
    <scope>NUCLEOTIDE SEQUENCE</scope>
    <source>
        <strain evidence="1 3">CCMP2712</strain>
    </source>
</reference>
<name>L1J2V1_GUITC</name>
<reference evidence="3" key="2">
    <citation type="submission" date="2012-11" db="EMBL/GenBank/DDBJ databases">
        <authorList>
            <person name="Kuo A."/>
            <person name="Curtis B.A."/>
            <person name="Tanifuji G."/>
            <person name="Burki F."/>
            <person name="Gruber A."/>
            <person name="Irimia M."/>
            <person name="Maruyama S."/>
            <person name="Arias M.C."/>
            <person name="Ball S.G."/>
            <person name="Gile G.H."/>
            <person name="Hirakawa Y."/>
            <person name="Hopkins J.F."/>
            <person name="Rensing S.A."/>
            <person name="Schmutz J."/>
            <person name="Symeonidi A."/>
            <person name="Elias M."/>
            <person name="Eveleigh R.J."/>
            <person name="Herman E.K."/>
            <person name="Klute M.J."/>
            <person name="Nakayama T."/>
            <person name="Obornik M."/>
            <person name="Reyes-Prieto A."/>
            <person name="Armbrust E.V."/>
            <person name="Aves S.J."/>
            <person name="Beiko R.G."/>
            <person name="Coutinho P."/>
            <person name="Dacks J.B."/>
            <person name="Durnford D.G."/>
            <person name="Fast N.M."/>
            <person name="Green B.R."/>
            <person name="Grisdale C."/>
            <person name="Hempe F."/>
            <person name="Henrissat B."/>
            <person name="Hoppner M.P."/>
            <person name="Ishida K.-I."/>
            <person name="Kim E."/>
            <person name="Koreny L."/>
            <person name="Kroth P.G."/>
            <person name="Liu Y."/>
            <person name="Malik S.-B."/>
            <person name="Maier U.G."/>
            <person name="McRose D."/>
            <person name="Mock T."/>
            <person name="Neilson J.A."/>
            <person name="Onodera N.T."/>
            <person name="Poole A.M."/>
            <person name="Pritham E.J."/>
            <person name="Richards T.A."/>
            <person name="Rocap G."/>
            <person name="Roy S.W."/>
            <person name="Sarai C."/>
            <person name="Schaack S."/>
            <person name="Shirato S."/>
            <person name="Slamovits C.H."/>
            <person name="Spencer D.F."/>
            <person name="Suzuki S."/>
            <person name="Worden A.Z."/>
            <person name="Zauner S."/>
            <person name="Barry K."/>
            <person name="Bell C."/>
            <person name="Bharti A.K."/>
            <person name="Crow J.A."/>
            <person name="Grimwood J."/>
            <person name="Kramer R."/>
            <person name="Lindquist E."/>
            <person name="Lucas S."/>
            <person name="Salamov A."/>
            <person name="McFadden G.I."/>
            <person name="Lane C.E."/>
            <person name="Keeling P.J."/>
            <person name="Gray M.W."/>
            <person name="Grigoriev I.V."/>
            <person name="Archibald J.M."/>
        </authorList>
    </citation>
    <scope>NUCLEOTIDE SEQUENCE</scope>
    <source>
        <strain evidence="3">CCMP2712</strain>
    </source>
</reference>
<keyword evidence="3" id="KW-1185">Reference proteome</keyword>
<dbReference type="AlphaFoldDB" id="L1J2V1"/>
<sequence length="96" mass="10756">MAADFARDCWALRAPRGMRFKVEVNICSNTTVTHPEGAASPVPLRYGKQQENMKETQGKVTKNDVACAIYHNEGYLRHHAGYKAFQGYDHVLAGYP</sequence>
<proteinExistence type="predicted"/>
<dbReference type="Proteomes" id="UP000011087">
    <property type="component" value="Unassembled WGS sequence"/>
</dbReference>
<dbReference type="EnsemblProtists" id="EKX42647">
    <property type="protein sequence ID" value="EKX42647"/>
    <property type="gene ID" value="GUITHDRAFT_153498"/>
</dbReference>